<dbReference type="GO" id="GO:0004590">
    <property type="term" value="F:orotidine-5'-phosphate decarboxylase activity"/>
    <property type="evidence" value="ECO:0007669"/>
    <property type="project" value="UniProtKB-UniRule"/>
</dbReference>
<dbReference type="HAMAP" id="MF_01215">
    <property type="entry name" value="OMPdecase_type2"/>
    <property type="match status" value="1"/>
</dbReference>
<keyword evidence="4 7" id="KW-0665">Pyrimidine biosynthesis</keyword>
<comment type="similarity">
    <text evidence="2 7">Belongs to the OMP decarboxylase family. Type 2 subfamily.</text>
</comment>
<dbReference type="FunFam" id="3.20.20.70:FF:000246">
    <property type="entry name" value="Orotidine 5'-phosphate decarboxylase"/>
    <property type="match status" value="1"/>
</dbReference>
<dbReference type="UniPathway" id="UPA00070">
    <property type="reaction ID" value="UER00120"/>
</dbReference>
<dbReference type="SUPFAM" id="SSF51366">
    <property type="entry name" value="Ribulose-phoshate binding barrel"/>
    <property type="match status" value="1"/>
</dbReference>
<sequence>MKNIIDRLYERVEERGVVCVGLDTDISYVPEFIKNGRSNKEAIVEFNKRIIDETFDVAACFKVQIAYYEALGIEGLEAYRDTIKYLREKGEIVIADIKRGDIDATAKMYAKAHFEGDFEADFITVSPYMGMDSIMPYIPYIESGKKGLFSLVRTSNKGAVDIEYIKSKDGKNVYDIVGEKVLELGKLYVGEYGYTPMGGVIGCTHKEEGAKIRENLKEMFFLIPGYGAQGGKAEDVALYLRNGNGGVVNSSRGILLAYKKKNEREENFAKCAREEAIKMRDEIRKACEV</sequence>
<feature type="active site" description="Proton donor" evidence="7">
    <location>
        <position position="98"/>
    </location>
</feature>
<dbReference type="GO" id="GO:0044205">
    <property type="term" value="P:'de novo' UMP biosynthetic process"/>
    <property type="evidence" value="ECO:0007669"/>
    <property type="project" value="UniProtKB-UniRule"/>
</dbReference>
<dbReference type="AlphaFoldDB" id="A0A0A7FWK2"/>
<dbReference type="CDD" id="cd04725">
    <property type="entry name" value="OMP_decarboxylase_like"/>
    <property type="match status" value="1"/>
</dbReference>
<evidence type="ECO:0000313" key="10">
    <source>
        <dbReference type="Proteomes" id="UP000030635"/>
    </source>
</evidence>
<dbReference type="Gene3D" id="3.20.20.70">
    <property type="entry name" value="Aldolase class I"/>
    <property type="match status" value="1"/>
</dbReference>
<comment type="catalytic activity">
    <reaction evidence="6 7">
        <text>orotidine 5'-phosphate + H(+) = UMP + CO2</text>
        <dbReference type="Rhea" id="RHEA:11596"/>
        <dbReference type="ChEBI" id="CHEBI:15378"/>
        <dbReference type="ChEBI" id="CHEBI:16526"/>
        <dbReference type="ChEBI" id="CHEBI:57538"/>
        <dbReference type="ChEBI" id="CHEBI:57865"/>
        <dbReference type="EC" id="4.1.1.23"/>
    </reaction>
</comment>
<dbReference type="OrthoDB" id="9808470at2"/>
<dbReference type="InterPro" id="IPR001754">
    <property type="entry name" value="OMPdeCOase_dom"/>
</dbReference>
<proteinExistence type="inferred from homology"/>
<keyword evidence="3 7" id="KW-0210">Decarboxylase</keyword>
<dbReference type="PROSITE" id="PS00156">
    <property type="entry name" value="OMPDECASE"/>
    <property type="match status" value="1"/>
</dbReference>
<keyword evidence="10" id="KW-1185">Reference proteome</keyword>
<dbReference type="InterPro" id="IPR011995">
    <property type="entry name" value="OMPdecase_type-2"/>
</dbReference>
<dbReference type="InterPro" id="IPR013785">
    <property type="entry name" value="Aldolase_TIM"/>
</dbReference>
<evidence type="ECO:0000256" key="5">
    <source>
        <dbReference type="ARBA" id="ARBA00023239"/>
    </source>
</evidence>
<evidence type="ECO:0000256" key="6">
    <source>
        <dbReference type="ARBA" id="ARBA00049157"/>
    </source>
</evidence>
<evidence type="ECO:0000313" key="9">
    <source>
        <dbReference type="EMBL" id="AIY83992.1"/>
    </source>
</evidence>
<dbReference type="PANTHER" id="PTHR43375">
    <property type="entry name" value="OROTIDINE 5'-PHOSPHATE DECARBOXYLASE"/>
    <property type="match status" value="1"/>
</dbReference>
<dbReference type="STRING" id="1561.NPD11_984"/>
<dbReference type="GO" id="GO:0006207">
    <property type="term" value="P:'de novo' pyrimidine nucleobase biosynthetic process"/>
    <property type="evidence" value="ECO:0007669"/>
    <property type="project" value="InterPro"/>
</dbReference>
<gene>
    <name evidence="7 9" type="primary">pyrF</name>
    <name evidence="9" type="ORF">U729_2028</name>
</gene>
<keyword evidence="5 7" id="KW-0456">Lyase</keyword>
<evidence type="ECO:0000256" key="1">
    <source>
        <dbReference type="ARBA" id="ARBA00004861"/>
    </source>
</evidence>
<dbReference type="KEGG" id="cbv:U729_2028"/>
<evidence type="ECO:0000256" key="4">
    <source>
        <dbReference type="ARBA" id="ARBA00022975"/>
    </source>
</evidence>
<dbReference type="EMBL" id="CP006905">
    <property type="protein sequence ID" value="AIY83992.1"/>
    <property type="molecule type" value="Genomic_DNA"/>
</dbReference>
<protein>
    <recommendedName>
        <fullName evidence="7">Orotidine 5'-phosphate decarboxylase</fullName>
        <ecNumber evidence="7">4.1.1.23</ecNumber>
    </recommendedName>
    <alternativeName>
        <fullName evidence="7">OMP decarboxylase</fullName>
        <shortName evidence="7">OMPDCase</shortName>
        <shortName evidence="7">OMPdecase</shortName>
    </alternativeName>
</protein>
<reference evidence="9 10" key="1">
    <citation type="journal article" date="2015" name="Infect. Genet. Evol.">
        <title>Genomic sequences of six botulinum neurotoxin-producing strains representing three clostridial species illustrate the mobility and diversity of botulinum neurotoxin genes.</title>
        <authorList>
            <person name="Smith T.J."/>
            <person name="Hill K.K."/>
            <person name="Xie G."/>
            <person name="Foley B.T."/>
            <person name="Williamson C.H."/>
            <person name="Foster J.T."/>
            <person name="Johnson S.L."/>
            <person name="Chertkov O."/>
            <person name="Teshima H."/>
            <person name="Gibbons H.S."/>
            <person name="Johnsky L.A."/>
            <person name="Karavis M.A."/>
            <person name="Smith L.A."/>
        </authorList>
    </citation>
    <scope>NUCLEOTIDE SEQUENCE [LARGE SCALE GENOMIC DNA]</scope>
    <source>
        <strain evidence="9">Sullivan</strain>
    </source>
</reference>
<accession>A0A0A7FWK2</accession>
<dbReference type="HOGENOM" id="CLU_060704_1_1_9"/>
<evidence type="ECO:0000259" key="8">
    <source>
        <dbReference type="SMART" id="SM00934"/>
    </source>
</evidence>
<dbReference type="Pfam" id="PF00215">
    <property type="entry name" value="OMPdecase"/>
    <property type="match status" value="1"/>
</dbReference>
<dbReference type="PANTHER" id="PTHR43375:SF1">
    <property type="entry name" value="OROTIDINE 5'-PHOSPHATE DECARBOXYLASE"/>
    <property type="match status" value="1"/>
</dbReference>
<dbReference type="NCBIfam" id="TIGR02127">
    <property type="entry name" value="pyrF_sub2"/>
    <property type="match status" value="1"/>
</dbReference>
<dbReference type="InterPro" id="IPR011060">
    <property type="entry name" value="RibuloseP-bd_barrel"/>
</dbReference>
<name>A0A0A7FWK2_9CLOT</name>
<organism evidence="9 10">
    <name type="scientific">Clostridium baratii str. Sullivan</name>
    <dbReference type="NCBI Taxonomy" id="1415775"/>
    <lineage>
        <taxon>Bacteria</taxon>
        <taxon>Bacillati</taxon>
        <taxon>Bacillota</taxon>
        <taxon>Clostridia</taxon>
        <taxon>Eubacteriales</taxon>
        <taxon>Clostridiaceae</taxon>
        <taxon>Clostridium</taxon>
    </lineage>
</organism>
<dbReference type="EC" id="4.1.1.23" evidence="7"/>
<evidence type="ECO:0000256" key="3">
    <source>
        <dbReference type="ARBA" id="ARBA00022793"/>
    </source>
</evidence>
<dbReference type="InterPro" id="IPR018089">
    <property type="entry name" value="OMPdecase_AS"/>
</dbReference>
<evidence type="ECO:0000256" key="2">
    <source>
        <dbReference type="ARBA" id="ARBA00008847"/>
    </source>
</evidence>
<evidence type="ECO:0000256" key="7">
    <source>
        <dbReference type="HAMAP-Rule" id="MF_01215"/>
    </source>
</evidence>
<feature type="domain" description="Orotidine 5'-phosphate decarboxylase" evidence="8">
    <location>
        <begin position="17"/>
        <end position="267"/>
    </location>
</feature>
<dbReference type="eggNOG" id="COG0284">
    <property type="taxonomic scope" value="Bacteria"/>
</dbReference>
<dbReference type="SMART" id="SM00934">
    <property type="entry name" value="OMPdecase"/>
    <property type="match status" value="1"/>
</dbReference>
<dbReference type="Proteomes" id="UP000030635">
    <property type="component" value="Chromosome"/>
</dbReference>
<dbReference type="RefSeq" id="WP_039314408.1">
    <property type="nucleotide sequence ID" value="NZ_CP006905.1"/>
</dbReference>
<comment type="pathway">
    <text evidence="1 7">Pyrimidine metabolism; UMP biosynthesis via de novo pathway; UMP from orotate: step 2/2.</text>
</comment>